<evidence type="ECO:0000256" key="5">
    <source>
        <dbReference type="PROSITE-ProRule" id="PRU01248"/>
    </source>
</evidence>
<dbReference type="InterPro" id="IPR044068">
    <property type="entry name" value="CB"/>
</dbReference>
<keyword evidence="6" id="KW-0175">Coiled coil</keyword>
<comment type="similarity">
    <text evidence="1">Belongs to the 'phage' integrase family.</text>
</comment>
<accession>K0DW31</accession>
<dbReference type="InterPro" id="IPR010998">
    <property type="entry name" value="Integrase_recombinase_N"/>
</dbReference>
<evidence type="ECO:0000259" key="8">
    <source>
        <dbReference type="PROSITE" id="PS51900"/>
    </source>
</evidence>
<keyword evidence="2" id="KW-0229">DNA integration</keyword>
<gene>
    <name evidence="9" type="ORF">BUPH_03798</name>
</gene>
<dbReference type="SUPFAM" id="SSF56349">
    <property type="entry name" value="DNA breaking-rejoining enzymes"/>
    <property type="match status" value="1"/>
</dbReference>
<feature type="domain" description="Core-binding (CB)" evidence="8">
    <location>
        <begin position="153"/>
        <end position="247"/>
    </location>
</feature>
<dbReference type="InterPro" id="IPR013762">
    <property type="entry name" value="Integrase-like_cat_sf"/>
</dbReference>
<reference evidence="9 10" key="1">
    <citation type="journal article" date="2012" name="J. Bacteriol.">
        <title>Complete Genome Sequence of Burkholderia phenoliruptrix BR3459a (CLA1), a Heat-Tolerant, Nitrogen-Fixing Symbiont of Mimosa flocculosa.</title>
        <authorList>
            <person name="de Oliveira Cunha C."/>
            <person name="Goda Zuleta L.F."/>
            <person name="Paula de Almeida L.G."/>
            <person name="Prioli Ciapina L."/>
            <person name="Lustrino Borges W."/>
            <person name="Pitard R.M."/>
            <person name="Baldani J.I."/>
            <person name="Straliotto R."/>
            <person name="de Faria S.M."/>
            <person name="Hungria M."/>
            <person name="Sousa Cavada B."/>
            <person name="Mercante F.M."/>
            <person name="Ribeiro de Vasconcelos A.T."/>
        </authorList>
    </citation>
    <scope>NUCLEOTIDE SEQUENCE [LARGE SCALE GENOMIC DNA]</scope>
    <source>
        <strain evidence="9 10">BR3459a</strain>
    </source>
</reference>
<protein>
    <submittedName>
        <fullName evidence="9">Phage integrase family protein</fullName>
    </submittedName>
</protein>
<dbReference type="GO" id="GO:0003677">
    <property type="term" value="F:DNA binding"/>
    <property type="evidence" value="ECO:0007669"/>
    <property type="project" value="UniProtKB-UniRule"/>
</dbReference>
<evidence type="ECO:0000256" key="3">
    <source>
        <dbReference type="ARBA" id="ARBA00023125"/>
    </source>
</evidence>
<evidence type="ECO:0000259" key="7">
    <source>
        <dbReference type="PROSITE" id="PS51898"/>
    </source>
</evidence>
<proteinExistence type="inferred from homology"/>
<evidence type="ECO:0000313" key="9">
    <source>
        <dbReference type="EMBL" id="AFT87529.1"/>
    </source>
</evidence>
<dbReference type="Gene3D" id="1.10.443.10">
    <property type="entry name" value="Intergrase catalytic core"/>
    <property type="match status" value="1"/>
</dbReference>
<evidence type="ECO:0000256" key="1">
    <source>
        <dbReference type="ARBA" id="ARBA00008857"/>
    </source>
</evidence>
<dbReference type="HOGENOM" id="CLU_052945_0_0_4"/>
<organism evidence="9 10">
    <name type="scientific">Paraburkholderia phenoliruptrix BR3459a</name>
    <dbReference type="NCBI Taxonomy" id="1229205"/>
    <lineage>
        <taxon>Bacteria</taxon>
        <taxon>Pseudomonadati</taxon>
        <taxon>Pseudomonadota</taxon>
        <taxon>Betaproteobacteria</taxon>
        <taxon>Burkholderiales</taxon>
        <taxon>Burkholderiaceae</taxon>
        <taxon>Paraburkholderia</taxon>
    </lineage>
</organism>
<dbReference type="GO" id="GO:0006310">
    <property type="term" value="P:DNA recombination"/>
    <property type="evidence" value="ECO:0007669"/>
    <property type="project" value="UniProtKB-KW"/>
</dbReference>
<dbReference type="InterPro" id="IPR050808">
    <property type="entry name" value="Phage_Integrase"/>
</dbReference>
<sequence length="444" mass="49737">MIREVGAPGWDRTSNPCLRRAGTWVHDDPQTSNTITYHIDFIKKQVCCSPTRSSLKFPYNFRTKIMATSIVSKTARDKLPPRREPYFARVQSGLFVGFRKLAEGDGTWIARRRNEAGKQEYKALGTLPNFDDAVKATLEWSKAADAGVSTKTTTVKDSCEHYVKHLGLHKGASSKSDAEGRFRRLVYDNKIGRIDLSKLRTSHVKDWLAEQISEIEESAEDEDDLRRAKDSANRNLASLKAALNLALHDRLVATDAGWKTVTKFKDVGRRRQSFLPAEQRSALIEACAEDIRQLVKAMLFTAARPGELARACVKHFDSQQGTLVLDGKTGHRIVSLSSAAIDFLEERTKSRIANAPIFSTEYGQPWNKDSWKKPFKDAVKAAQLPASVVMYSLRHTAISEMIASGIDSFEVARMAGTSTEMIDKHYGHLQHDRMRAKLDAIAIL</sequence>
<dbReference type="PANTHER" id="PTHR30629:SF2">
    <property type="entry name" value="PROPHAGE INTEGRASE INTS-RELATED"/>
    <property type="match status" value="1"/>
</dbReference>
<dbReference type="PROSITE" id="PS51898">
    <property type="entry name" value="TYR_RECOMBINASE"/>
    <property type="match status" value="1"/>
</dbReference>
<name>K0DW31_9BURK</name>
<dbReference type="InterPro" id="IPR011010">
    <property type="entry name" value="DNA_brk_join_enz"/>
</dbReference>
<dbReference type="InterPro" id="IPR002104">
    <property type="entry name" value="Integrase_catalytic"/>
</dbReference>
<keyword evidence="4" id="KW-0233">DNA recombination</keyword>
<dbReference type="CDD" id="cd00796">
    <property type="entry name" value="INT_Rci_Hp1_C"/>
    <property type="match status" value="1"/>
</dbReference>
<dbReference type="eggNOG" id="COG0582">
    <property type="taxonomic scope" value="Bacteria"/>
</dbReference>
<dbReference type="Proteomes" id="UP000010105">
    <property type="component" value="Chromosome 1"/>
</dbReference>
<dbReference type="PANTHER" id="PTHR30629">
    <property type="entry name" value="PROPHAGE INTEGRASE"/>
    <property type="match status" value="1"/>
</dbReference>
<dbReference type="EMBL" id="CP003863">
    <property type="protein sequence ID" value="AFT87529.1"/>
    <property type="molecule type" value="Genomic_DNA"/>
</dbReference>
<dbReference type="STRING" id="1229205.BUPH_03798"/>
<keyword evidence="3 5" id="KW-0238">DNA-binding</keyword>
<dbReference type="PATRIC" id="fig|1229205.11.peg.3873"/>
<dbReference type="AlphaFoldDB" id="K0DW31"/>
<dbReference type="GO" id="GO:0015074">
    <property type="term" value="P:DNA integration"/>
    <property type="evidence" value="ECO:0007669"/>
    <property type="project" value="UniProtKB-KW"/>
</dbReference>
<feature type="domain" description="Tyr recombinase" evidence="7">
    <location>
        <begin position="270"/>
        <end position="439"/>
    </location>
</feature>
<evidence type="ECO:0000256" key="2">
    <source>
        <dbReference type="ARBA" id="ARBA00022908"/>
    </source>
</evidence>
<evidence type="ECO:0000313" key="10">
    <source>
        <dbReference type="Proteomes" id="UP000010105"/>
    </source>
</evidence>
<dbReference type="Gene3D" id="1.10.150.130">
    <property type="match status" value="1"/>
</dbReference>
<dbReference type="PROSITE" id="PS51900">
    <property type="entry name" value="CB"/>
    <property type="match status" value="1"/>
</dbReference>
<feature type="coiled-coil region" evidence="6">
    <location>
        <begin position="215"/>
        <end position="242"/>
    </location>
</feature>
<dbReference type="KEGG" id="bpx:BUPH_03798"/>
<evidence type="ECO:0000256" key="4">
    <source>
        <dbReference type="ARBA" id="ARBA00023172"/>
    </source>
</evidence>
<dbReference type="Pfam" id="PF00589">
    <property type="entry name" value="Phage_integrase"/>
    <property type="match status" value="1"/>
</dbReference>
<evidence type="ECO:0000256" key="6">
    <source>
        <dbReference type="SAM" id="Coils"/>
    </source>
</evidence>